<dbReference type="SUPFAM" id="SSF56436">
    <property type="entry name" value="C-type lectin-like"/>
    <property type="match status" value="1"/>
</dbReference>
<dbReference type="Gene3D" id="2.120.10.30">
    <property type="entry name" value="TolB, C-terminal domain"/>
    <property type="match status" value="1"/>
</dbReference>
<feature type="signal peptide" evidence="2">
    <location>
        <begin position="1"/>
        <end position="21"/>
    </location>
</feature>
<evidence type="ECO:0000259" key="4">
    <source>
        <dbReference type="Pfam" id="PF18582"/>
    </source>
</evidence>
<evidence type="ECO:0000256" key="2">
    <source>
        <dbReference type="SAM" id="SignalP"/>
    </source>
</evidence>
<evidence type="ECO:0000256" key="1">
    <source>
        <dbReference type="SAM" id="MobiDB-lite"/>
    </source>
</evidence>
<dbReference type="InterPro" id="IPR005532">
    <property type="entry name" value="SUMF_dom"/>
</dbReference>
<dbReference type="GO" id="GO:0004674">
    <property type="term" value="F:protein serine/threonine kinase activity"/>
    <property type="evidence" value="ECO:0007669"/>
    <property type="project" value="UniProtKB-EC"/>
</dbReference>
<keyword evidence="2" id="KW-0732">Signal</keyword>
<dbReference type="PANTHER" id="PTHR23150:SF19">
    <property type="entry name" value="FORMYLGLYCINE-GENERATING ENZYME"/>
    <property type="match status" value="1"/>
</dbReference>
<comment type="caution">
    <text evidence="5">The sequence shown here is derived from an EMBL/GenBank/DDBJ whole genome shotgun (WGS) entry which is preliminary data.</text>
</comment>
<evidence type="ECO:0000259" key="3">
    <source>
        <dbReference type="Pfam" id="PF03781"/>
    </source>
</evidence>
<dbReference type="InterPro" id="IPR051043">
    <property type="entry name" value="Sulfatase_Mod_Factor_Kinase"/>
</dbReference>
<dbReference type="Gene3D" id="3.90.1580.10">
    <property type="entry name" value="paralog of FGE (formylglycine-generating enzyme)"/>
    <property type="match status" value="1"/>
</dbReference>
<dbReference type="GO" id="GO:0120147">
    <property type="term" value="F:formylglycine-generating oxidase activity"/>
    <property type="evidence" value="ECO:0007669"/>
    <property type="project" value="TreeGrafter"/>
</dbReference>
<protein>
    <submittedName>
        <fullName evidence="5">Serine/threonine-protein kinase pkn1</fullName>
        <ecNumber evidence="5">2.7.11.1</ecNumber>
    </submittedName>
</protein>
<dbReference type="OrthoDB" id="9768004at2"/>
<feature type="region of interest" description="Disordered" evidence="1">
    <location>
        <begin position="1060"/>
        <end position="1088"/>
    </location>
</feature>
<dbReference type="InterPro" id="IPR011042">
    <property type="entry name" value="6-blade_b-propeller_TolB-like"/>
</dbReference>
<name>A0A5C6E938_9BACT</name>
<dbReference type="InterPro" id="IPR016187">
    <property type="entry name" value="CTDL_fold"/>
</dbReference>
<dbReference type="AlphaFoldDB" id="A0A5C6E938"/>
<feature type="domain" description="Hydrazine synthase alpha subunit middle" evidence="4">
    <location>
        <begin position="593"/>
        <end position="683"/>
    </location>
</feature>
<reference evidence="5 6" key="1">
    <citation type="submission" date="2019-02" db="EMBL/GenBank/DDBJ databases">
        <title>Deep-cultivation of Planctomycetes and their phenomic and genomic characterization uncovers novel biology.</title>
        <authorList>
            <person name="Wiegand S."/>
            <person name="Jogler M."/>
            <person name="Boedeker C."/>
            <person name="Pinto D."/>
            <person name="Vollmers J."/>
            <person name="Rivas-Marin E."/>
            <person name="Kohn T."/>
            <person name="Peeters S.H."/>
            <person name="Heuer A."/>
            <person name="Rast P."/>
            <person name="Oberbeckmann S."/>
            <person name="Bunk B."/>
            <person name="Jeske O."/>
            <person name="Meyerdierks A."/>
            <person name="Storesund J.E."/>
            <person name="Kallscheuer N."/>
            <person name="Luecker S."/>
            <person name="Lage O.M."/>
            <person name="Pohl T."/>
            <person name="Merkel B.J."/>
            <person name="Hornburger P."/>
            <person name="Mueller R.-W."/>
            <person name="Bruemmer F."/>
            <person name="Labrenz M."/>
            <person name="Spormann A.M."/>
            <person name="Op Den Camp H."/>
            <person name="Overmann J."/>
            <person name="Amann R."/>
            <person name="Jetten M.S.M."/>
            <person name="Mascher T."/>
            <person name="Medema M.H."/>
            <person name="Devos D.P."/>
            <person name="Kaster A.-K."/>
            <person name="Ovreas L."/>
            <person name="Rohde M."/>
            <person name="Galperin M.Y."/>
            <person name="Jogler C."/>
        </authorList>
    </citation>
    <scope>NUCLEOTIDE SEQUENCE [LARGE SCALE GENOMIC DNA]</scope>
    <source>
        <strain evidence="5 6">Q31b</strain>
    </source>
</reference>
<dbReference type="EMBL" id="SJPY01000001">
    <property type="protein sequence ID" value="TWU45320.1"/>
    <property type="molecule type" value="Genomic_DNA"/>
</dbReference>
<accession>A0A5C6E938</accession>
<evidence type="ECO:0000313" key="5">
    <source>
        <dbReference type="EMBL" id="TWU45320.1"/>
    </source>
</evidence>
<dbReference type="Pfam" id="PF03781">
    <property type="entry name" value="FGE-sulfatase"/>
    <property type="match status" value="1"/>
</dbReference>
<dbReference type="Pfam" id="PF18582">
    <property type="entry name" value="HZS_alpha"/>
    <property type="match status" value="1"/>
</dbReference>
<keyword evidence="5" id="KW-0418">Kinase</keyword>
<dbReference type="InterPro" id="IPR040698">
    <property type="entry name" value="HZS_alpha_mid"/>
</dbReference>
<keyword evidence="6" id="KW-1185">Reference proteome</keyword>
<proteinExistence type="predicted"/>
<gene>
    <name evidence="5" type="primary">pkn1_3</name>
    <name evidence="5" type="ORF">Q31b_04920</name>
</gene>
<feature type="domain" description="Sulfatase-modifying factor enzyme-like" evidence="3">
    <location>
        <begin position="914"/>
        <end position="1171"/>
    </location>
</feature>
<dbReference type="InterPro" id="IPR042095">
    <property type="entry name" value="SUMF_sf"/>
</dbReference>
<organism evidence="5 6">
    <name type="scientific">Novipirellula aureliae</name>
    <dbReference type="NCBI Taxonomy" id="2527966"/>
    <lineage>
        <taxon>Bacteria</taxon>
        <taxon>Pseudomonadati</taxon>
        <taxon>Planctomycetota</taxon>
        <taxon>Planctomycetia</taxon>
        <taxon>Pirellulales</taxon>
        <taxon>Pirellulaceae</taxon>
        <taxon>Novipirellula</taxon>
    </lineage>
</organism>
<dbReference type="Proteomes" id="UP000315471">
    <property type="component" value="Unassembled WGS sequence"/>
</dbReference>
<dbReference type="PANTHER" id="PTHR23150">
    <property type="entry name" value="SULFATASE MODIFYING FACTOR 1, 2"/>
    <property type="match status" value="1"/>
</dbReference>
<sequence length="1186" mass="134425" precursor="true">MFMRKLIALALIATFASSLRAQTCHFGDVYVGDPAHVQDWIGNLSEAAANPEIWQADNRLRISHNYSVNLRRGDLFIVADLVADRDYTQGFNVSGPVNLRLNGNVLQSVEKTFYSLPLNKGSNVFEIQFVNKNQGNRASAGLFIAPVDLDYVFTPVAKKIEYAKRAIEYLGAQYSTYPATEYLQQLDKLASDNASDTEVEAVRYKALVLNNPEVDFDQVLFRASKNALVPANWQGNANYLRSRGNERQPNFDDELRILNLENRSVETVFKPANSRQCVMDLSLHYEADKLLFTGIDIDSNTQQIHEINIDGTGERRITTVMPEVDHYSATYLPSGKLVFCSTAPLHAVPCVGGSDYVGNLYEINPDGTGMRQITFDQENDWYPWVMENGRVMFCRWEYTDNAHYFTRILMQMNPDGTNLRSIYGSNSFWPNTMFYAKQIPGKTSQFAAICSGHHGVSRAGELIVFDTAKGEFEADGVIQRIPGYGKEVEPVIIDQYMKDKWPRFLHPYPLSENYFLVSGQLNPSERWSLYLVDRFDNMIKLASDRKFLFEPIPLKKREQPPIIPDRRDFDAEDATLFIQDIYAGPGLKDIPRGTVKSLRLFNYGYAYRLHGSHDALAIEGGWDTKRVLGTVPVEEDGSAMLSIPHSVPISIQPLDENGQALQIMRSWLAAMPGERLSCVGCHESTRTPPPERMALAARKMPQKLEPWAGIERAYGFGFQREVQPVLDRHCVGCHDGSESDRPNFKDNSPGNAGFANSYHALHPYVRRPGPESDIHLMRPMEYHASTSELIQMLEKGHHGVELDEDGWNRLVTWIDLNVPYHATWMQQRNYSEKTKVQAERTIEMKRAFACLDDNIEWMPEDEIVRPDFVMPSKEKVDYQAVQIEGWPLSEAMVQKMASATRDVEIDGQTITFARIPAGRFVMGSLAGAADEAPQSVVEIPKPFWMSVKEITNEQFRRFDPKHDSGAIDQQWKDHIYPGYPANDPEMPVIRVSWQEAMAYCDWASEKTGLSMTLPSEAEWEWAARAGSDKPFYFGEAGFEKHANLADQSIGLLAVRGVDPQPVAPNRRSPTNDFVPRDNRFNDGALTPQGTGQFLPNPWGLYDMHGNVAEWTRSDYNPYPYVADDGRNALDLQTRKVVRGGSWRDRPHRATSSYRLPYQSYQKVFNVGFRVVIEPRSQDAKPPTVSH</sequence>
<dbReference type="SUPFAM" id="SSF82171">
    <property type="entry name" value="DPP6 N-terminal domain-like"/>
    <property type="match status" value="1"/>
</dbReference>
<evidence type="ECO:0000313" key="6">
    <source>
        <dbReference type="Proteomes" id="UP000315471"/>
    </source>
</evidence>
<keyword evidence="5" id="KW-0808">Transferase</keyword>
<feature type="chain" id="PRO_5022962975" evidence="2">
    <location>
        <begin position="22"/>
        <end position="1186"/>
    </location>
</feature>
<dbReference type="EC" id="2.7.11.1" evidence="5"/>